<feature type="transmembrane region" description="Helical" evidence="3">
    <location>
        <begin position="37"/>
        <end position="54"/>
    </location>
</feature>
<feature type="compositionally biased region" description="Basic and acidic residues" evidence="2">
    <location>
        <begin position="13"/>
        <end position="26"/>
    </location>
</feature>
<dbReference type="EMBL" id="DQHO01000027">
    <property type="protein sequence ID" value="HCS93904.1"/>
    <property type="molecule type" value="Genomic_DNA"/>
</dbReference>
<comment type="similarity">
    <text evidence="1">Belongs to the LytR/CpsA/Psr (LCP) family.</text>
</comment>
<dbReference type="Gene3D" id="3.40.630.190">
    <property type="entry name" value="LCP protein"/>
    <property type="match status" value="1"/>
</dbReference>
<keyword evidence="3" id="KW-1133">Transmembrane helix</keyword>
<comment type="caution">
    <text evidence="5">The sequence shown here is derived from an EMBL/GenBank/DDBJ whole genome shotgun (WGS) entry which is preliminary data.</text>
</comment>
<dbReference type="PANTHER" id="PTHR33392:SF6">
    <property type="entry name" value="POLYISOPRENYL-TEICHOIC ACID--PEPTIDOGLYCAN TEICHOIC ACID TRANSFERASE TAGU"/>
    <property type="match status" value="1"/>
</dbReference>
<reference evidence="5 6" key="1">
    <citation type="journal article" date="2018" name="Nat. Biotechnol.">
        <title>A standardized bacterial taxonomy based on genome phylogeny substantially revises the tree of life.</title>
        <authorList>
            <person name="Parks D.H."/>
            <person name="Chuvochina M."/>
            <person name="Waite D.W."/>
            <person name="Rinke C."/>
            <person name="Skarshewski A."/>
            <person name="Chaumeil P.A."/>
            <person name="Hugenholtz P."/>
        </authorList>
    </citation>
    <scope>NUCLEOTIDE SEQUENCE [LARGE SCALE GENOMIC DNA]</scope>
    <source>
        <strain evidence="5">UBA11306</strain>
    </source>
</reference>
<dbReference type="InterPro" id="IPR050922">
    <property type="entry name" value="LytR/CpsA/Psr_CW_biosynth"/>
</dbReference>
<evidence type="ECO:0000256" key="1">
    <source>
        <dbReference type="ARBA" id="ARBA00006068"/>
    </source>
</evidence>
<feature type="region of interest" description="Disordered" evidence="2">
    <location>
        <begin position="340"/>
        <end position="533"/>
    </location>
</feature>
<feature type="compositionally biased region" description="Low complexity" evidence="2">
    <location>
        <begin position="375"/>
        <end position="405"/>
    </location>
</feature>
<gene>
    <name evidence="5" type="ORF">DIW15_04260</name>
</gene>
<organism evidence="5 6">
    <name type="scientific">Bavariicoccus seileri</name>
    <dbReference type="NCBI Taxonomy" id="549685"/>
    <lineage>
        <taxon>Bacteria</taxon>
        <taxon>Bacillati</taxon>
        <taxon>Bacillota</taxon>
        <taxon>Bacilli</taxon>
        <taxon>Lactobacillales</taxon>
        <taxon>Enterococcaceae</taxon>
        <taxon>Bavariicoccus</taxon>
    </lineage>
</organism>
<feature type="compositionally biased region" description="Acidic residues" evidence="2">
    <location>
        <begin position="472"/>
        <end position="499"/>
    </location>
</feature>
<sequence length="533" mass="57857">MSYQRGGEVVKPMNDDTKKNEKSTKETKKKMKTSTKWTILGIIGLVCGVVFYFGQQILSNVDEVYEPVEVDSIRNKELKITNQEPFSILLLGIDNGDKGRSLEDGGRSDTMILATVNPKEKTTTLVSIPRDSYAEIVRYGMKDKVNHAYAFGGAEMAVATVQQLMQVPIDYYAEVNFKGIEDLVDAIEGIEVVPNLTFTYDNHSFTEGVSQKMDGQTALAYARMRYDDPEGDYGRQERQRQIIEASINKALTFDSIMRFKPILEALGDNVRTNMSFSDMVEIQAGYRDGITNFESHTLKGRDLVVNGVYYMYIEPETILEMTNKLRVSLELDEISLSALLGEDTNPPAAENDTTTEQPKQTETNQSQPGGEWTRPNQNNGGSGNSSPPASQNDSGGSNSGNNGNTGNNGGNGNNSNNGNTDDTNTGSDNGNDSNPDDSGGSNGSSNPGDTDNPDDTGNQDGGGSDGSGGPEEPGDNDNPDEQEPPEEPEQPVEPEEPAEPENPSDKPNSEDKPVDKPVDEPKDDPENDATSGN</sequence>
<keyword evidence="3" id="KW-0812">Transmembrane</keyword>
<evidence type="ECO:0000256" key="3">
    <source>
        <dbReference type="SAM" id="Phobius"/>
    </source>
</evidence>
<dbReference type="Proteomes" id="UP000262195">
    <property type="component" value="Unassembled WGS sequence"/>
</dbReference>
<feature type="compositionally biased region" description="Polar residues" evidence="2">
    <location>
        <begin position="351"/>
        <end position="368"/>
    </location>
</feature>
<evidence type="ECO:0000313" key="6">
    <source>
        <dbReference type="Proteomes" id="UP000262195"/>
    </source>
</evidence>
<name>A0A3D4S509_9ENTE</name>
<feature type="compositionally biased region" description="Low complexity" evidence="2">
    <location>
        <begin position="413"/>
        <end position="458"/>
    </location>
</feature>
<dbReference type="STRING" id="1121105.GCA_000421665_00396"/>
<dbReference type="AlphaFoldDB" id="A0A3D4S509"/>
<feature type="region of interest" description="Disordered" evidence="2">
    <location>
        <begin position="1"/>
        <end position="30"/>
    </location>
</feature>
<protein>
    <recommendedName>
        <fullName evidence="4">Cell envelope-related transcriptional attenuator domain-containing protein</fullName>
    </recommendedName>
</protein>
<accession>A0A3D4S509</accession>
<dbReference type="PANTHER" id="PTHR33392">
    <property type="entry name" value="POLYISOPRENYL-TEICHOIC ACID--PEPTIDOGLYCAN TEICHOIC ACID TRANSFERASE TAGU"/>
    <property type="match status" value="1"/>
</dbReference>
<dbReference type="InterPro" id="IPR004474">
    <property type="entry name" value="LytR_CpsA_psr"/>
</dbReference>
<evidence type="ECO:0000259" key="4">
    <source>
        <dbReference type="Pfam" id="PF03816"/>
    </source>
</evidence>
<feature type="domain" description="Cell envelope-related transcriptional attenuator" evidence="4">
    <location>
        <begin position="107"/>
        <end position="250"/>
    </location>
</feature>
<dbReference type="Pfam" id="PF03816">
    <property type="entry name" value="LytR_cpsA_psr"/>
    <property type="match status" value="1"/>
</dbReference>
<proteinExistence type="inferred from homology"/>
<dbReference type="NCBIfam" id="TIGR00350">
    <property type="entry name" value="lytR_cpsA_psr"/>
    <property type="match status" value="1"/>
</dbReference>
<feature type="compositionally biased region" description="Basic and acidic residues" evidence="2">
    <location>
        <begin position="503"/>
        <end position="520"/>
    </location>
</feature>
<evidence type="ECO:0000313" key="5">
    <source>
        <dbReference type="EMBL" id="HCS93904.1"/>
    </source>
</evidence>
<keyword evidence="3" id="KW-0472">Membrane</keyword>
<feature type="compositionally biased region" description="Gly residues" evidence="2">
    <location>
        <begin position="459"/>
        <end position="471"/>
    </location>
</feature>
<evidence type="ECO:0000256" key="2">
    <source>
        <dbReference type="SAM" id="MobiDB-lite"/>
    </source>
</evidence>